<proteinExistence type="predicted"/>
<dbReference type="InterPro" id="IPR050807">
    <property type="entry name" value="TransReg_Diox_bact_type"/>
</dbReference>
<dbReference type="EMBL" id="VTPY01000001">
    <property type="protein sequence ID" value="KAA0014125.1"/>
    <property type="molecule type" value="Genomic_DNA"/>
</dbReference>
<dbReference type="InterPro" id="IPR001387">
    <property type="entry name" value="Cro/C1-type_HTH"/>
</dbReference>
<comment type="caution">
    <text evidence="4">The sequence shown here is derived from an EMBL/GenBank/DDBJ whole genome shotgun (WGS) entry which is preliminary data.</text>
</comment>
<accession>A0A7V7G224</accession>
<organism evidence="4 5">
    <name type="scientific">Billgrantia pellis</name>
    <dbReference type="NCBI Taxonomy" id="2606936"/>
    <lineage>
        <taxon>Bacteria</taxon>
        <taxon>Pseudomonadati</taxon>
        <taxon>Pseudomonadota</taxon>
        <taxon>Gammaproteobacteria</taxon>
        <taxon>Oceanospirillales</taxon>
        <taxon>Halomonadaceae</taxon>
        <taxon>Billgrantia</taxon>
    </lineage>
</organism>
<dbReference type="CDD" id="cd00093">
    <property type="entry name" value="HTH_XRE"/>
    <property type="match status" value="1"/>
</dbReference>
<dbReference type="GO" id="GO:0003700">
    <property type="term" value="F:DNA-binding transcription factor activity"/>
    <property type="evidence" value="ECO:0007669"/>
    <property type="project" value="TreeGrafter"/>
</dbReference>
<keyword evidence="1" id="KW-0238">DNA-binding</keyword>
<dbReference type="GO" id="GO:0005829">
    <property type="term" value="C:cytosol"/>
    <property type="evidence" value="ECO:0007669"/>
    <property type="project" value="TreeGrafter"/>
</dbReference>
<feature type="region of interest" description="Disordered" evidence="2">
    <location>
        <begin position="105"/>
        <end position="130"/>
    </location>
</feature>
<protein>
    <submittedName>
        <fullName evidence="4">Helix-turn-helix transcriptional regulator</fullName>
    </submittedName>
</protein>
<dbReference type="PROSITE" id="PS50943">
    <property type="entry name" value="HTH_CROC1"/>
    <property type="match status" value="1"/>
</dbReference>
<keyword evidence="5" id="KW-1185">Reference proteome</keyword>
<dbReference type="Gene3D" id="1.10.260.40">
    <property type="entry name" value="lambda repressor-like DNA-binding domains"/>
    <property type="match status" value="1"/>
</dbReference>
<evidence type="ECO:0000259" key="3">
    <source>
        <dbReference type="PROSITE" id="PS50943"/>
    </source>
</evidence>
<dbReference type="InterPro" id="IPR010982">
    <property type="entry name" value="Lambda_DNA-bd_dom_sf"/>
</dbReference>
<dbReference type="AlphaFoldDB" id="A0A7V7G224"/>
<evidence type="ECO:0000313" key="4">
    <source>
        <dbReference type="EMBL" id="KAA0014125.1"/>
    </source>
</evidence>
<dbReference type="PANTHER" id="PTHR46797">
    <property type="entry name" value="HTH-TYPE TRANSCRIPTIONAL REGULATOR"/>
    <property type="match status" value="1"/>
</dbReference>
<dbReference type="GO" id="GO:0003677">
    <property type="term" value="F:DNA binding"/>
    <property type="evidence" value="ECO:0007669"/>
    <property type="project" value="UniProtKB-KW"/>
</dbReference>
<gene>
    <name evidence="4" type="ORF">F0A17_00165</name>
</gene>
<dbReference type="SUPFAM" id="SSF47413">
    <property type="entry name" value="lambda repressor-like DNA-binding domains"/>
    <property type="match status" value="1"/>
</dbReference>
<evidence type="ECO:0000313" key="5">
    <source>
        <dbReference type="Proteomes" id="UP000486760"/>
    </source>
</evidence>
<evidence type="ECO:0000256" key="2">
    <source>
        <dbReference type="SAM" id="MobiDB-lite"/>
    </source>
</evidence>
<evidence type="ECO:0000256" key="1">
    <source>
        <dbReference type="ARBA" id="ARBA00023125"/>
    </source>
</evidence>
<name>A0A7V7G224_9GAMM</name>
<dbReference type="Proteomes" id="UP000486760">
    <property type="component" value="Unassembled WGS sequence"/>
</dbReference>
<dbReference type="Pfam" id="PF01381">
    <property type="entry name" value="HTH_3"/>
    <property type="match status" value="1"/>
</dbReference>
<dbReference type="PANTHER" id="PTHR46797:SF1">
    <property type="entry name" value="METHYLPHOSPHONATE SYNTHASE"/>
    <property type="match status" value="1"/>
</dbReference>
<feature type="domain" description="HTH cro/C1-type" evidence="3">
    <location>
        <begin position="7"/>
        <end position="61"/>
    </location>
</feature>
<dbReference type="RefSeq" id="WP_149326340.1">
    <property type="nucleotide sequence ID" value="NZ_VTPY01000001.1"/>
</dbReference>
<dbReference type="SMART" id="SM00530">
    <property type="entry name" value="HTH_XRE"/>
    <property type="match status" value="1"/>
</dbReference>
<reference evidence="4 5" key="1">
    <citation type="submission" date="2019-08" db="EMBL/GenBank/DDBJ databases">
        <title>Bioinformatics analysis of the strain L3 and L5.</title>
        <authorList>
            <person name="Li X."/>
        </authorList>
    </citation>
    <scope>NUCLEOTIDE SEQUENCE [LARGE SCALE GENOMIC DNA]</scope>
    <source>
        <strain evidence="4 5">L5</strain>
    </source>
</reference>
<feature type="compositionally biased region" description="Pro residues" evidence="2">
    <location>
        <begin position="110"/>
        <end position="120"/>
    </location>
</feature>
<sequence>MNLGGTLKQLRLERDMTLSQLAKEVGSHVGNLSRIERGTAKPSLDLLYRIAAALDYHLADIFSLGDEQHFIDSRQATLNMTFLGLPEEDQHLLLEFARLLKARATRQQPLPGPQGEPPLGKPGKAPVLET</sequence>